<dbReference type="GO" id="GO:0003677">
    <property type="term" value="F:DNA binding"/>
    <property type="evidence" value="ECO:0007669"/>
    <property type="project" value="UniProtKB-KW"/>
</dbReference>
<feature type="domain" description="HTH deoR-type" evidence="5">
    <location>
        <begin position="3"/>
        <end position="58"/>
    </location>
</feature>
<dbReference type="SMART" id="SM01134">
    <property type="entry name" value="DeoRC"/>
    <property type="match status" value="1"/>
</dbReference>
<comment type="caution">
    <text evidence="6">The sequence shown here is derived from an EMBL/GenBank/DDBJ whole genome shotgun (WGS) entry which is preliminary data.</text>
</comment>
<dbReference type="Pfam" id="PF00455">
    <property type="entry name" value="DeoRC"/>
    <property type="match status" value="1"/>
</dbReference>
<evidence type="ECO:0000256" key="4">
    <source>
        <dbReference type="ARBA" id="ARBA00023163"/>
    </source>
</evidence>
<evidence type="ECO:0000313" key="6">
    <source>
        <dbReference type="EMBL" id="RGV56983.1"/>
    </source>
</evidence>
<name>A0A412YHS6_9BACE</name>
<evidence type="ECO:0000256" key="3">
    <source>
        <dbReference type="ARBA" id="ARBA00023125"/>
    </source>
</evidence>
<dbReference type="SUPFAM" id="SSF46785">
    <property type="entry name" value="Winged helix' DNA-binding domain"/>
    <property type="match status" value="1"/>
</dbReference>
<dbReference type="InterPro" id="IPR001034">
    <property type="entry name" value="DeoR_HTH"/>
</dbReference>
<dbReference type="PANTHER" id="PTHR30363">
    <property type="entry name" value="HTH-TYPE TRANSCRIPTIONAL REGULATOR SRLR-RELATED"/>
    <property type="match status" value="1"/>
</dbReference>
<dbReference type="Pfam" id="PF08220">
    <property type="entry name" value="HTH_DeoR"/>
    <property type="match status" value="1"/>
</dbReference>
<dbReference type="InterPro" id="IPR037171">
    <property type="entry name" value="NagB/RpiA_transferase-like"/>
</dbReference>
<evidence type="ECO:0000256" key="2">
    <source>
        <dbReference type="ARBA" id="ARBA00023015"/>
    </source>
</evidence>
<dbReference type="InterPro" id="IPR018356">
    <property type="entry name" value="Tscrpt_reg_HTH_DeoR_CS"/>
</dbReference>
<evidence type="ECO:0000259" key="5">
    <source>
        <dbReference type="PROSITE" id="PS51000"/>
    </source>
</evidence>
<dbReference type="RefSeq" id="WP_022394434.1">
    <property type="nucleotide sequence ID" value="NZ_QRZF01000002.1"/>
</dbReference>
<dbReference type="GO" id="GO:0003700">
    <property type="term" value="F:DNA-binding transcription factor activity"/>
    <property type="evidence" value="ECO:0007669"/>
    <property type="project" value="InterPro"/>
</dbReference>
<dbReference type="SUPFAM" id="SSF100950">
    <property type="entry name" value="NagB/RpiA/CoA transferase-like"/>
    <property type="match status" value="1"/>
</dbReference>
<dbReference type="InterPro" id="IPR036388">
    <property type="entry name" value="WH-like_DNA-bd_sf"/>
</dbReference>
<dbReference type="InterPro" id="IPR050313">
    <property type="entry name" value="Carb_Metab_HTH_regulators"/>
</dbReference>
<proteinExistence type="predicted"/>
<dbReference type="AlphaFoldDB" id="A0A412YHS6"/>
<protein>
    <submittedName>
        <fullName evidence="6">DeoR/GlpR transcriptional regulator</fullName>
    </submittedName>
</protein>
<keyword evidence="1" id="KW-0678">Repressor</keyword>
<dbReference type="EMBL" id="QRZF01000002">
    <property type="protein sequence ID" value="RGV56983.1"/>
    <property type="molecule type" value="Genomic_DNA"/>
</dbReference>
<keyword evidence="3" id="KW-0238">DNA-binding</keyword>
<dbReference type="InterPro" id="IPR036390">
    <property type="entry name" value="WH_DNA-bd_sf"/>
</dbReference>
<reference evidence="6 7" key="1">
    <citation type="submission" date="2018-08" db="EMBL/GenBank/DDBJ databases">
        <title>A genome reference for cultivated species of the human gut microbiota.</title>
        <authorList>
            <person name="Zou Y."/>
            <person name="Xue W."/>
            <person name="Luo G."/>
        </authorList>
    </citation>
    <scope>NUCLEOTIDE SEQUENCE [LARGE SCALE GENOMIC DNA]</scope>
    <source>
        <strain evidence="6 7">AF14-32</strain>
    </source>
</reference>
<evidence type="ECO:0000313" key="7">
    <source>
        <dbReference type="Proteomes" id="UP000283850"/>
    </source>
</evidence>
<keyword evidence="2" id="KW-0805">Transcription regulation</keyword>
<dbReference type="Gene3D" id="3.40.50.1360">
    <property type="match status" value="1"/>
</dbReference>
<evidence type="ECO:0000256" key="1">
    <source>
        <dbReference type="ARBA" id="ARBA00022491"/>
    </source>
</evidence>
<organism evidence="6 7">
    <name type="scientific">Bacteroides intestinalis</name>
    <dbReference type="NCBI Taxonomy" id="329854"/>
    <lineage>
        <taxon>Bacteria</taxon>
        <taxon>Pseudomonadati</taxon>
        <taxon>Bacteroidota</taxon>
        <taxon>Bacteroidia</taxon>
        <taxon>Bacteroidales</taxon>
        <taxon>Bacteroidaceae</taxon>
        <taxon>Bacteroides</taxon>
    </lineage>
</organism>
<dbReference type="Proteomes" id="UP000283850">
    <property type="component" value="Unassembled WGS sequence"/>
</dbReference>
<dbReference type="PANTHER" id="PTHR30363:SF4">
    <property type="entry name" value="GLYCEROL-3-PHOSPHATE REGULON REPRESSOR"/>
    <property type="match status" value="1"/>
</dbReference>
<sequence>MLKEERQQYILNQINQNYRVYITTLSTELGVSDDTLRRDLIELDERGLLTKVHGGAVAKSGIPIEFTDRMNTGIEEKQQIASKVIPLFRSGDVLLIDGGTSNLEVARRLPTDMELTVYTNSFPIVNALFNHPKLDLIFLGGKVFPSSQVTVGVSVFQALQTVRPDWLVLGICSVHPHQGLTGPDREEALIKRFMMERAQKRIVLADSHKLNTAEAYSIASLGDVDYLVTEDQKIDYIRQHWPKHSYVLV</sequence>
<dbReference type="SMART" id="SM00420">
    <property type="entry name" value="HTH_DEOR"/>
    <property type="match status" value="1"/>
</dbReference>
<gene>
    <name evidence="6" type="ORF">DWW10_02575</name>
</gene>
<accession>A0A412YHS6</accession>
<dbReference type="InterPro" id="IPR014036">
    <property type="entry name" value="DeoR-like_C"/>
</dbReference>
<dbReference type="PROSITE" id="PS00894">
    <property type="entry name" value="HTH_DEOR_1"/>
    <property type="match status" value="1"/>
</dbReference>
<dbReference type="Gene3D" id="1.10.10.10">
    <property type="entry name" value="Winged helix-like DNA-binding domain superfamily/Winged helix DNA-binding domain"/>
    <property type="match status" value="1"/>
</dbReference>
<keyword evidence="4" id="KW-0804">Transcription</keyword>
<dbReference type="PRINTS" id="PR00037">
    <property type="entry name" value="HTHLACR"/>
</dbReference>
<dbReference type="PROSITE" id="PS51000">
    <property type="entry name" value="HTH_DEOR_2"/>
    <property type="match status" value="1"/>
</dbReference>